<dbReference type="PANTHER" id="PTHR10807:SF73">
    <property type="entry name" value="LD06050P"/>
    <property type="match status" value="1"/>
</dbReference>
<dbReference type="InterPro" id="IPR010569">
    <property type="entry name" value="Myotubularin-like_Pase_dom"/>
</dbReference>
<dbReference type="AlphaFoldDB" id="T1GCB6"/>
<dbReference type="SUPFAM" id="SSF52799">
    <property type="entry name" value="(Phosphotyrosine protein) phosphatases II"/>
    <property type="match status" value="1"/>
</dbReference>
<name>T1GCB6_MEGSC</name>
<dbReference type="Gene3D" id="2.30.29.30">
    <property type="entry name" value="Pleckstrin-homology domain (PH domain)/Phosphotyrosine-binding domain (PTB)"/>
    <property type="match status" value="1"/>
</dbReference>
<feature type="domain" description="Myotubularin phosphatase" evidence="2">
    <location>
        <begin position="108"/>
        <end position="451"/>
    </location>
</feature>
<dbReference type="GO" id="GO:0019903">
    <property type="term" value="F:protein phosphatase binding"/>
    <property type="evidence" value="ECO:0007669"/>
    <property type="project" value="TreeGrafter"/>
</dbReference>
<evidence type="ECO:0000259" key="2">
    <source>
        <dbReference type="PROSITE" id="PS51339"/>
    </source>
</evidence>
<dbReference type="GO" id="GO:0010507">
    <property type="term" value="P:negative regulation of autophagy"/>
    <property type="evidence" value="ECO:0007669"/>
    <property type="project" value="TreeGrafter"/>
</dbReference>
<dbReference type="InterPro" id="IPR011993">
    <property type="entry name" value="PH-like_dom_sf"/>
</dbReference>
<evidence type="ECO:0000313" key="3">
    <source>
        <dbReference type="EnsemblMetazoa" id="MESCA000926-PA"/>
    </source>
</evidence>
<reference evidence="3" key="2">
    <citation type="submission" date="2015-06" db="UniProtKB">
        <authorList>
            <consortium name="EnsemblMetazoa"/>
        </authorList>
    </citation>
    <scope>IDENTIFICATION</scope>
</reference>
<dbReference type="EnsemblMetazoa" id="MESCA000926-RA">
    <property type="protein sequence ID" value="MESCA000926-PA"/>
    <property type="gene ID" value="MESCA000926"/>
</dbReference>
<dbReference type="EMBL" id="CAQQ02031365">
    <property type="status" value="NOT_ANNOTATED_CDS"/>
    <property type="molecule type" value="Genomic_DNA"/>
</dbReference>
<dbReference type="PANTHER" id="PTHR10807">
    <property type="entry name" value="MYOTUBULARIN-RELATED"/>
    <property type="match status" value="1"/>
</dbReference>
<dbReference type="GO" id="GO:0046856">
    <property type="term" value="P:phosphatidylinositol dephosphorylation"/>
    <property type="evidence" value="ECO:0007669"/>
    <property type="project" value="TreeGrafter"/>
</dbReference>
<dbReference type="Pfam" id="PF06602">
    <property type="entry name" value="Myotub-related"/>
    <property type="match status" value="2"/>
</dbReference>
<dbReference type="EMBL" id="CAQQ02031366">
    <property type="status" value="NOT_ANNOTATED_CDS"/>
    <property type="molecule type" value="Genomic_DNA"/>
</dbReference>
<dbReference type="EMBL" id="CAQQ02031368">
    <property type="status" value="NOT_ANNOTATED_CDS"/>
    <property type="molecule type" value="Genomic_DNA"/>
</dbReference>
<dbReference type="InterPro" id="IPR048994">
    <property type="entry name" value="PH-GRAM_MTMR6-9"/>
</dbReference>
<dbReference type="Pfam" id="PF21098">
    <property type="entry name" value="PH-GRAM_MTMR6-like"/>
    <property type="match status" value="1"/>
</dbReference>
<dbReference type="GO" id="GO:0005737">
    <property type="term" value="C:cytoplasm"/>
    <property type="evidence" value="ECO:0007669"/>
    <property type="project" value="TreeGrafter"/>
</dbReference>
<keyword evidence="4" id="KW-1185">Reference proteome</keyword>
<proteinExistence type="inferred from homology"/>
<protein>
    <recommendedName>
        <fullName evidence="2">Myotubularin phosphatase domain-containing protein</fullName>
    </recommendedName>
</protein>
<dbReference type="OMA" id="IEREWIC"/>
<organism evidence="3 4">
    <name type="scientific">Megaselia scalaris</name>
    <name type="common">Humpbacked fly</name>
    <name type="synonym">Phora scalaris</name>
    <dbReference type="NCBI Taxonomy" id="36166"/>
    <lineage>
        <taxon>Eukaryota</taxon>
        <taxon>Metazoa</taxon>
        <taxon>Ecdysozoa</taxon>
        <taxon>Arthropoda</taxon>
        <taxon>Hexapoda</taxon>
        <taxon>Insecta</taxon>
        <taxon>Pterygota</taxon>
        <taxon>Neoptera</taxon>
        <taxon>Endopterygota</taxon>
        <taxon>Diptera</taxon>
        <taxon>Brachycera</taxon>
        <taxon>Muscomorpha</taxon>
        <taxon>Platypezoidea</taxon>
        <taxon>Phoridae</taxon>
        <taxon>Megaseliini</taxon>
        <taxon>Megaselia</taxon>
    </lineage>
</organism>
<dbReference type="PROSITE" id="PS51339">
    <property type="entry name" value="PPASE_MYOTUBULARIN"/>
    <property type="match status" value="1"/>
</dbReference>
<dbReference type="HOGENOM" id="CLU_001839_3_1_1"/>
<dbReference type="EMBL" id="CAQQ02031367">
    <property type="status" value="NOT_ANNOTATED_CDS"/>
    <property type="molecule type" value="Genomic_DNA"/>
</dbReference>
<evidence type="ECO:0000313" key="4">
    <source>
        <dbReference type="Proteomes" id="UP000015102"/>
    </source>
</evidence>
<dbReference type="STRING" id="36166.T1GCB6"/>
<dbReference type="Proteomes" id="UP000015102">
    <property type="component" value="Unassembled WGS sequence"/>
</dbReference>
<dbReference type="InterPro" id="IPR029021">
    <property type="entry name" value="Prot-tyrosine_phosphatase-like"/>
</dbReference>
<reference evidence="4" key="1">
    <citation type="submission" date="2013-02" db="EMBL/GenBank/DDBJ databases">
        <authorList>
            <person name="Hughes D."/>
        </authorList>
    </citation>
    <scope>NUCLEOTIDE SEQUENCE</scope>
    <source>
        <strain>Durham</strain>
        <strain evidence="4">NC isolate 2 -- Noor lab</strain>
    </source>
</reference>
<sequence>MEFADFILTPKLDGVIFHDHLHTTIIDGTLMISGHHLIFSTRQEGEKELWLLHKNIDAIDKKPCILNNNVVGGLIILKCKDLRLKAVGTLPQEYPFFYRPMYSILEDGFTMFSIESEFSKLLTTDWRVSTVNKDFTVCPTYAATLVVPKLISDEQLVQSAGFRDGGRFPILSYRHENGSILLRSAQPLSTRPRCRADEAILNGVLGRSSKGFIVDTWGKGKSNSEADINYSQWKKINRSIGNISNPGNILDSLTKLVDACSDTHCSSDKWLSRLESSGWLGLVLNSLNAACVVAQCLDQEGSPVLVHGGKGLDSTLIITSLAQIILNPDCRTVRGLQALIEREEDFWCYISVVPGLYLPTILSIPMQFRVNTSLLIQLFEHSYSSNFGTFLGNCELDRHNHKVKKLTISLWSYLNRPDILKNFLNPLYEPNSNVIWPSVAPISLELWSELYLRWVIGPQNGNITKDITEIVTHEKELRSQVLKLRKCAVDLSKQIPGVFTNGN</sequence>
<evidence type="ECO:0000256" key="1">
    <source>
        <dbReference type="ARBA" id="ARBA00007471"/>
    </source>
</evidence>
<dbReference type="SUPFAM" id="SSF50729">
    <property type="entry name" value="PH domain-like"/>
    <property type="match status" value="1"/>
</dbReference>
<dbReference type="InterPro" id="IPR030564">
    <property type="entry name" value="Myotubularin"/>
</dbReference>
<accession>T1GCB6</accession>
<comment type="similarity">
    <text evidence="1">Belongs to the protein-tyrosine phosphatase family. Non-receptor class myotubularin subfamily.</text>
</comment>